<keyword evidence="2" id="KW-1185">Reference proteome</keyword>
<gene>
    <name evidence="1" type="ORF">TRM7615_02852</name>
</gene>
<organism evidence="1 2">
    <name type="scientific">Falsiruegeria mediterranea M17</name>
    <dbReference type="NCBI Taxonomy" id="1200281"/>
    <lineage>
        <taxon>Bacteria</taxon>
        <taxon>Pseudomonadati</taxon>
        <taxon>Pseudomonadota</taxon>
        <taxon>Alphaproteobacteria</taxon>
        <taxon>Rhodobacterales</taxon>
        <taxon>Roseobacteraceae</taxon>
        <taxon>Falsiruegeria</taxon>
    </lineage>
</organism>
<accession>A0A2R8CAE2</accession>
<evidence type="ECO:0000313" key="2">
    <source>
        <dbReference type="Proteomes" id="UP000244898"/>
    </source>
</evidence>
<dbReference type="EMBL" id="ONZG01000007">
    <property type="protein sequence ID" value="SPJ29338.1"/>
    <property type="molecule type" value="Genomic_DNA"/>
</dbReference>
<proteinExistence type="predicted"/>
<dbReference type="RefSeq" id="WP_108788647.1">
    <property type="nucleotide sequence ID" value="NZ_ONZG01000007.1"/>
</dbReference>
<protein>
    <recommendedName>
        <fullName evidence="3">Phytoene synthase</fullName>
    </recommendedName>
</protein>
<dbReference type="Proteomes" id="UP000244898">
    <property type="component" value="Unassembled WGS sequence"/>
</dbReference>
<reference evidence="2" key="1">
    <citation type="submission" date="2018-03" db="EMBL/GenBank/DDBJ databases">
        <authorList>
            <person name="Rodrigo-Torres L."/>
            <person name="Arahal R. D."/>
            <person name="Lucena T."/>
        </authorList>
    </citation>
    <scope>NUCLEOTIDE SEQUENCE [LARGE SCALE GENOMIC DNA]</scope>
    <source>
        <strain evidence="2">CECT 7615</strain>
    </source>
</reference>
<evidence type="ECO:0008006" key="3">
    <source>
        <dbReference type="Google" id="ProtNLM"/>
    </source>
</evidence>
<dbReference type="OrthoDB" id="9814909at2"/>
<dbReference type="Gene3D" id="1.10.600.10">
    <property type="entry name" value="Farnesyl Diphosphate Synthase"/>
    <property type="match status" value="1"/>
</dbReference>
<dbReference type="Pfam" id="PF00494">
    <property type="entry name" value="SQS_PSY"/>
    <property type="match status" value="1"/>
</dbReference>
<sequence length="258" mass="28540">MQFDADLTACAALVEKADPDRFRAAMAAPVEARAVLFPLYALNVEVSRAPWVTQEPMIAEMRLQWWRDAFQEIADGGPVRRHEVVTPLAGVLSPHLAASLDEYVAVRRWDIYKDPFEDQEHFDRYITCSSGHLMVAAAQVLGPAEQEVVQDFAFAAGIAGWLRAIPELEARGRIPLLDGTPDGVQALAQQALARLHRARRNRSAVSSPARAALLAGWQTERVLNRIVAAPQRVAAGDMVFDDVRGRLRLAWVALSGQW</sequence>
<evidence type="ECO:0000313" key="1">
    <source>
        <dbReference type="EMBL" id="SPJ29338.1"/>
    </source>
</evidence>
<dbReference type="AlphaFoldDB" id="A0A2R8CAE2"/>
<name>A0A2R8CAE2_9RHOB</name>
<dbReference type="InterPro" id="IPR008949">
    <property type="entry name" value="Isoprenoid_synthase_dom_sf"/>
</dbReference>
<dbReference type="SUPFAM" id="SSF48576">
    <property type="entry name" value="Terpenoid synthases"/>
    <property type="match status" value="1"/>
</dbReference>
<dbReference type="InterPro" id="IPR002060">
    <property type="entry name" value="Squ/phyt_synthse"/>
</dbReference>